<proteinExistence type="predicted"/>
<gene>
    <name evidence="1" type="ORF">ACFQO6_14545</name>
</gene>
<dbReference type="Proteomes" id="UP001596524">
    <property type="component" value="Unassembled WGS sequence"/>
</dbReference>
<dbReference type="EMBL" id="JBHTCH010000017">
    <property type="protein sequence ID" value="MFC7361490.1"/>
    <property type="molecule type" value="Genomic_DNA"/>
</dbReference>
<comment type="caution">
    <text evidence="1">The sequence shown here is derived from an EMBL/GenBank/DDBJ whole genome shotgun (WGS) entry which is preliminary data.</text>
</comment>
<dbReference type="NCBIfam" id="NF035938">
    <property type="entry name" value="EboA_domain"/>
    <property type="match status" value="1"/>
</dbReference>
<sequence length="226" mass="24181">MTYVRPLVPSEQLRAALTEDAGRALDDMLAELVARPTTLGVVFPAAARRTARGSLGDDWLLVEDAVRVELVAAAAAHLAPDALHAELEQLYRYGDADEKRAVLLALSCLDDPGLDDTGLDGSALLLDALRTNDVRLVAAAMGPHASRLSPHDWRHGVLKCLFVGVPLHRVTDLARRADAELAAMVRRYVNEREAAGRPVPDDALLVLDLGTPVPTTTTTTTTGLEG</sequence>
<keyword evidence="2" id="KW-1185">Reference proteome</keyword>
<evidence type="ECO:0000313" key="1">
    <source>
        <dbReference type="EMBL" id="MFC7361490.1"/>
    </source>
</evidence>
<dbReference type="InterPro" id="IPR047715">
    <property type="entry name" value="EboA_dom"/>
</dbReference>
<name>A0ABW2N6F8_9ACTN</name>
<evidence type="ECO:0000313" key="2">
    <source>
        <dbReference type="Proteomes" id="UP001596524"/>
    </source>
</evidence>
<organism evidence="1 2">
    <name type="scientific">Nocardioides astragali</name>
    <dbReference type="NCBI Taxonomy" id="1776736"/>
    <lineage>
        <taxon>Bacteria</taxon>
        <taxon>Bacillati</taxon>
        <taxon>Actinomycetota</taxon>
        <taxon>Actinomycetes</taxon>
        <taxon>Propionibacteriales</taxon>
        <taxon>Nocardioidaceae</taxon>
        <taxon>Nocardioides</taxon>
    </lineage>
</organism>
<accession>A0ABW2N6F8</accession>
<dbReference type="RefSeq" id="WP_255891083.1">
    <property type="nucleotide sequence ID" value="NZ_JAFMZM010000004.1"/>
</dbReference>
<protein>
    <submittedName>
        <fullName evidence="1">EboA domain-containing protein</fullName>
    </submittedName>
</protein>
<reference evidence="2" key="1">
    <citation type="journal article" date="2019" name="Int. J. Syst. Evol. Microbiol.">
        <title>The Global Catalogue of Microorganisms (GCM) 10K type strain sequencing project: providing services to taxonomists for standard genome sequencing and annotation.</title>
        <authorList>
            <consortium name="The Broad Institute Genomics Platform"/>
            <consortium name="The Broad Institute Genome Sequencing Center for Infectious Disease"/>
            <person name="Wu L."/>
            <person name="Ma J."/>
        </authorList>
    </citation>
    <scope>NUCLEOTIDE SEQUENCE [LARGE SCALE GENOMIC DNA]</scope>
    <source>
        <strain evidence="2">FCH27</strain>
    </source>
</reference>